<keyword evidence="2 3" id="KW-0812">Transmembrane</keyword>
<dbReference type="RefSeq" id="XP_001022109.2">
    <property type="nucleotide sequence ID" value="XM_001022109.2"/>
</dbReference>
<dbReference type="EMBL" id="GG662553">
    <property type="protein sequence ID" value="EAS01864.2"/>
    <property type="molecule type" value="Genomic_DNA"/>
</dbReference>
<reference evidence="4" key="1">
    <citation type="journal article" date="2006" name="PLoS Biol.">
        <title>Macronuclear genome sequence of the ciliate Tetrahymena thermophila, a model eukaryote.</title>
        <authorList>
            <person name="Eisen J.A."/>
            <person name="Coyne R.S."/>
            <person name="Wu M."/>
            <person name="Wu D."/>
            <person name="Thiagarajan M."/>
            <person name="Wortman J.R."/>
            <person name="Badger J.H."/>
            <person name="Ren Q."/>
            <person name="Amedeo P."/>
            <person name="Jones K.M."/>
            <person name="Tallon L.J."/>
            <person name="Delcher A.L."/>
            <person name="Salzberg S.L."/>
            <person name="Silva J.C."/>
            <person name="Haas B.J."/>
            <person name="Majoros W.H."/>
            <person name="Farzad M."/>
            <person name="Carlton J.M."/>
            <person name="Smith R.K. Jr."/>
            <person name="Garg J."/>
            <person name="Pearlman R.E."/>
            <person name="Karrer K.M."/>
            <person name="Sun L."/>
            <person name="Manning G."/>
            <person name="Elde N.C."/>
            <person name="Turkewitz A.P."/>
            <person name="Asai D.J."/>
            <person name="Wilkes D.E."/>
            <person name="Wang Y."/>
            <person name="Cai H."/>
            <person name="Collins K."/>
            <person name="Stewart B.A."/>
            <person name="Lee S.R."/>
            <person name="Wilamowska K."/>
            <person name="Weinberg Z."/>
            <person name="Ruzzo W.L."/>
            <person name="Wloga D."/>
            <person name="Gaertig J."/>
            <person name="Frankel J."/>
            <person name="Tsao C.-C."/>
            <person name="Gorovsky M.A."/>
            <person name="Keeling P.J."/>
            <person name="Waller R.F."/>
            <person name="Patron N.J."/>
            <person name="Cherry J.M."/>
            <person name="Stover N.A."/>
            <person name="Krieger C.J."/>
            <person name="del Toro C."/>
            <person name="Ryder H.F."/>
            <person name="Williamson S.C."/>
            <person name="Barbeau R.A."/>
            <person name="Hamilton E.P."/>
            <person name="Orias E."/>
        </authorList>
    </citation>
    <scope>NUCLEOTIDE SEQUENCE [LARGE SCALE GENOMIC DNA]</scope>
    <source>
        <strain evidence="4">SB210</strain>
    </source>
</reference>
<keyword evidence="2" id="KW-0472">Membrane</keyword>
<keyword evidence="1" id="KW-0175">Coiled coil</keyword>
<feature type="transmembrane region" description="Helical" evidence="2">
    <location>
        <begin position="167"/>
        <end position="184"/>
    </location>
</feature>
<keyword evidence="2" id="KW-1133">Transmembrane helix</keyword>
<evidence type="ECO:0000256" key="2">
    <source>
        <dbReference type="SAM" id="Phobius"/>
    </source>
</evidence>
<feature type="transmembrane region" description="Helical" evidence="2">
    <location>
        <begin position="65"/>
        <end position="88"/>
    </location>
</feature>
<dbReference type="AlphaFoldDB" id="Q23ZA7"/>
<feature type="coiled-coil region" evidence="1">
    <location>
        <begin position="387"/>
        <end position="414"/>
    </location>
</feature>
<dbReference type="HOGENOM" id="CLU_2473923_0_0_1"/>
<gene>
    <name evidence="3" type="ORF">TTHERM_01150340</name>
</gene>
<feature type="transmembrane region" description="Helical" evidence="2">
    <location>
        <begin position="251"/>
        <end position="269"/>
    </location>
</feature>
<dbReference type="KEGG" id="tet:TTHERM_01150340"/>
<name>Q23ZA7_TETTS</name>
<keyword evidence="4" id="KW-1185">Reference proteome</keyword>
<accession>Q23ZA7</accession>
<protein>
    <submittedName>
        <fullName evidence="3">Transmembrane protein, putative</fullName>
    </submittedName>
</protein>
<feature type="transmembrane region" description="Helical" evidence="2">
    <location>
        <begin position="319"/>
        <end position="336"/>
    </location>
</feature>
<feature type="transmembrane region" description="Helical" evidence="2">
    <location>
        <begin position="100"/>
        <end position="121"/>
    </location>
</feature>
<evidence type="ECO:0000313" key="4">
    <source>
        <dbReference type="Proteomes" id="UP000009168"/>
    </source>
</evidence>
<feature type="transmembrane region" description="Helical" evidence="2">
    <location>
        <begin position="348"/>
        <end position="366"/>
    </location>
</feature>
<organism evidence="3 4">
    <name type="scientific">Tetrahymena thermophila (strain SB210)</name>
    <dbReference type="NCBI Taxonomy" id="312017"/>
    <lineage>
        <taxon>Eukaryota</taxon>
        <taxon>Sar</taxon>
        <taxon>Alveolata</taxon>
        <taxon>Ciliophora</taxon>
        <taxon>Intramacronucleata</taxon>
        <taxon>Oligohymenophorea</taxon>
        <taxon>Hymenostomatida</taxon>
        <taxon>Tetrahymenina</taxon>
        <taxon>Tetrahymenidae</taxon>
        <taxon>Tetrahymena</taxon>
    </lineage>
</organism>
<feature type="transmembrane region" description="Helical" evidence="2">
    <location>
        <begin position="190"/>
        <end position="210"/>
    </location>
</feature>
<feature type="transmembrane region" description="Helical" evidence="2">
    <location>
        <begin position="222"/>
        <end position="245"/>
    </location>
</feature>
<dbReference type="InParanoid" id="Q23ZA7"/>
<evidence type="ECO:0000313" key="3">
    <source>
        <dbReference type="EMBL" id="EAS01864.2"/>
    </source>
</evidence>
<sequence length="580" mass="69673">MKFTYCISFKNFNIQFFDFQIIISQFLRNSKTQDFFLIKIEVQLIKIDLVNKEDMFAEQQIQMDSFLAIHFIYDKVLYFCLLFQLLYFIAFDDKSITQSIIWSVIGIAINIENFLNFLYIYKNIEIKSKSLAYILCLFNLGEIPLLQIHKNNRFQCFKQYRLNFKRLVFFVVEVAGSIILAFLLDPKQLIIPLLAYFYPIYIILLSLFEPKIVRNKHILKSTWIKFFLEAIGQIGYQGLVLIYIIHDSQSLITMVIINLGLSVIFLAFTAQFISKHYKDDFIYFFYFIVFFGYFVDIRIPFVFQAGIIDHLEEWQRNSIVFLQLTQIVYVFVQFFIQHFSIFKDESLCFSIQALIILALSIFQIIMKIVSLTDYVILSYLKGPKIIRVNSFQQLKELTKEYKNSEKKFKRLKFLIIQFDVHHSNGIQSRQKRHKLIQKTLLFYFQKTEIITLQKYFHRINISDSKFKQQEVSLYQNFDYNFIKKKIRQGYEILDEIKTVKFYNKFIQIQIFKMFFETLILQNQISIFTIKGIKNKLQQMSLENELFQLQITAYQKYLSRYFNINPVQILYDLYLDLPINK</sequence>
<feature type="transmembrane region" description="Helical" evidence="2">
    <location>
        <begin position="281"/>
        <end position="299"/>
    </location>
</feature>
<dbReference type="Proteomes" id="UP000009168">
    <property type="component" value="Unassembled WGS sequence"/>
</dbReference>
<dbReference type="GeneID" id="7825202"/>
<evidence type="ECO:0000256" key="1">
    <source>
        <dbReference type="SAM" id="Coils"/>
    </source>
</evidence>
<proteinExistence type="predicted"/>